<protein>
    <submittedName>
        <fullName evidence="2">Uncharacterized protein</fullName>
    </submittedName>
</protein>
<keyword evidence="3" id="KW-1185">Reference proteome</keyword>
<feature type="non-terminal residue" evidence="2">
    <location>
        <position position="1"/>
    </location>
</feature>
<feature type="non-terminal residue" evidence="2">
    <location>
        <position position="54"/>
    </location>
</feature>
<dbReference type="Proteomes" id="UP001178507">
    <property type="component" value="Unassembled WGS sequence"/>
</dbReference>
<evidence type="ECO:0000256" key="1">
    <source>
        <dbReference type="SAM" id="MobiDB-lite"/>
    </source>
</evidence>
<proteinExistence type="predicted"/>
<reference evidence="2" key="1">
    <citation type="submission" date="2023-08" db="EMBL/GenBank/DDBJ databases">
        <authorList>
            <person name="Chen Y."/>
            <person name="Shah S."/>
            <person name="Dougan E. K."/>
            <person name="Thang M."/>
            <person name="Chan C."/>
        </authorList>
    </citation>
    <scope>NUCLEOTIDE SEQUENCE</scope>
</reference>
<dbReference type="EMBL" id="CAUJNA010000037">
    <property type="protein sequence ID" value="CAJ1370805.1"/>
    <property type="molecule type" value="Genomic_DNA"/>
</dbReference>
<feature type="compositionally biased region" description="Pro residues" evidence="1">
    <location>
        <begin position="1"/>
        <end position="11"/>
    </location>
</feature>
<evidence type="ECO:0000313" key="3">
    <source>
        <dbReference type="Proteomes" id="UP001178507"/>
    </source>
</evidence>
<sequence length="54" mass="6133">WRSMPSAPPTRPWRAWPTSPPLPAEAAGSSGRCWWRRGRGGGRVGCRARGWWSW</sequence>
<gene>
    <name evidence="2" type="ORF">EVOR1521_LOCUS1292</name>
</gene>
<evidence type="ECO:0000313" key="2">
    <source>
        <dbReference type="EMBL" id="CAJ1370805.1"/>
    </source>
</evidence>
<dbReference type="AlphaFoldDB" id="A0AA36HKD5"/>
<comment type="caution">
    <text evidence="2">The sequence shown here is derived from an EMBL/GenBank/DDBJ whole genome shotgun (WGS) entry which is preliminary data.</text>
</comment>
<accession>A0AA36HKD5</accession>
<name>A0AA36HKD5_9DINO</name>
<feature type="region of interest" description="Disordered" evidence="1">
    <location>
        <begin position="1"/>
        <end position="30"/>
    </location>
</feature>
<organism evidence="2 3">
    <name type="scientific">Effrenium voratum</name>
    <dbReference type="NCBI Taxonomy" id="2562239"/>
    <lineage>
        <taxon>Eukaryota</taxon>
        <taxon>Sar</taxon>
        <taxon>Alveolata</taxon>
        <taxon>Dinophyceae</taxon>
        <taxon>Suessiales</taxon>
        <taxon>Symbiodiniaceae</taxon>
        <taxon>Effrenium</taxon>
    </lineage>
</organism>